<dbReference type="RefSeq" id="WP_276091698.1">
    <property type="nucleotide sequence ID" value="NZ_JARJBC010000001.1"/>
</dbReference>
<dbReference type="PANTHER" id="PTHR43353:SF5">
    <property type="entry name" value="SUCCINATE-SEMIALDEHYDE DEHYDROGENASE, MITOCHONDRIAL"/>
    <property type="match status" value="1"/>
</dbReference>
<evidence type="ECO:0000259" key="2">
    <source>
        <dbReference type="Pfam" id="PF00171"/>
    </source>
</evidence>
<name>A0ABT5ZDC9_9ACTN</name>
<dbReference type="PANTHER" id="PTHR43353">
    <property type="entry name" value="SUCCINATE-SEMIALDEHYDE DEHYDROGENASE, MITOCHONDRIAL"/>
    <property type="match status" value="1"/>
</dbReference>
<dbReference type="Gene3D" id="3.40.309.10">
    <property type="entry name" value="Aldehyde Dehydrogenase, Chain A, domain 2"/>
    <property type="match status" value="1"/>
</dbReference>
<dbReference type="InterPro" id="IPR016162">
    <property type="entry name" value="Ald_DH_N"/>
</dbReference>
<dbReference type="Proteomes" id="UP001216579">
    <property type="component" value="Unassembled WGS sequence"/>
</dbReference>
<organism evidence="3 4">
    <name type="scientific">Streptomyces silvisoli</name>
    <dbReference type="NCBI Taxonomy" id="3034235"/>
    <lineage>
        <taxon>Bacteria</taxon>
        <taxon>Bacillati</taxon>
        <taxon>Actinomycetota</taxon>
        <taxon>Actinomycetes</taxon>
        <taxon>Kitasatosporales</taxon>
        <taxon>Streptomycetaceae</taxon>
        <taxon>Streptomyces</taxon>
    </lineage>
</organism>
<dbReference type="EMBL" id="JARJBC010000001">
    <property type="protein sequence ID" value="MDF3287817.1"/>
    <property type="molecule type" value="Genomic_DNA"/>
</dbReference>
<protein>
    <submittedName>
        <fullName evidence="3">Aldehyde dehydrogenase family protein</fullName>
    </submittedName>
</protein>
<evidence type="ECO:0000313" key="4">
    <source>
        <dbReference type="Proteomes" id="UP001216579"/>
    </source>
</evidence>
<dbReference type="InterPro" id="IPR016163">
    <property type="entry name" value="Ald_DH_C"/>
</dbReference>
<keyword evidence="1" id="KW-0560">Oxidoreductase</keyword>
<proteinExistence type="predicted"/>
<feature type="domain" description="Aldehyde dehydrogenase" evidence="2">
    <location>
        <begin position="26"/>
        <end position="121"/>
    </location>
</feature>
<accession>A0ABT5ZDC9</accession>
<keyword evidence="4" id="KW-1185">Reference proteome</keyword>
<reference evidence="3 4" key="1">
    <citation type="submission" date="2023-03" db="EMBL/GenBank/DDBJ databases">
        <title>Draft genome sequence of Streptomyces sp. RB6PN23 isolated from peat swamp forest in Thailand.</title>
        <authorList>
            <person name="Klaysubun C."/>
            <person name="Duangmal K."/>
        </authorList>
    </citation>
    <scope>NUCLEOTIDE SEQUENCE [LARGE SCALE GENOMIC DNA]</scope>
    <source>
        <strain evidence="3 4">RB6PN23</strain>
    </source>
</reference>
<comment type="caution">
    <text evidence="3">The sequence shown here is derived from an EMBL/GenBank/DDBJ whole genome shotgun (WGS) entry which is preliminary data.</text>
</comment>
<dbReference type="Pfam" id="PF00171">
    <property type="entry name" value="Aldedh"/>
    <property type="match status" value="1"/>
</dbReference>
<sequence length="152" mass="16695">MDPRLKPRELLDPRTEFAPAVVVTTTALTELFEPEWVIAVQRFLSEEDAVRAANAVVLGLASAMWTADHARAVRLPHRLAPGRVRVNTHFTFPSDMPHGGFKHSGYGKVLSSYGLEGYTRINASCARPGRRGETAAATPPYGAMCGCRRYAR</sequence>
<dbReference type="InterPro" id="IPR015590">
    <property type="entry name" value="Aldehyde_DH_dom"/>
</dbReference>
<dbReference type="Gene3D" id="3.40.605.10">
    <property type="entry name" value="Aldehyde Dehydrogenase, Chain A, domain 1"/>
    <property type="match status" value="1"/>
</dbReference>
<evidence type="ECO:0000256" key="1">
    <source>
        <dbReference type="ARBA" id="ARBA00023002"/>
    </source>
</evidence>
<dbReference type="InterPro" id="IPR016161">
    <property type="entry name" value="Ald_DH/histidinol_DH"/>
</dbReference>
<gene>
    <name evidence="3" type="ORF">P3G67_00915</name>
</gene>
<dbReference type="InterPro" id="IPR050740">
    <property type="entry name" value="Aldehyde_DH_Superfamily"/>
</dbReference>
<evidence type="ECO:0000313" key="3">
    <source>
        <dbReference type="EMBL" id="MDF3287817.1"/>
    </source>
</evidence>
<dbReference type="SUPFAM" id="SSF53720">
    <property type="entry name" value="ALDH-like"/>
    <property type="match status" value="1"/>
</dbReference>